<sequence>MEMKKNPLLYIVAANLAVLLVLAVLYPHLMIEPGKLMAGHEALETDCFACHSPFIGSRPAKCVQCHAPAEIGLVTTQGLPIAGERKLGPFHQKLIETDCVACHSDHKGVQSFRPIGQFSHGLLQAGLRAQCSGCHARPGDSLHRDLTANCADCHSDKAWRPATLDHDQFFRLDSEHRAECRTCHMNQSYEGYTCYGCHEHSRAGIRAEHVEEGIYDYENCVECHRSGDAEADEHGAHRESGKHGRKDRDDRENDEREGGRGWRGGEHEHEHEHEDDD</sequence>
<protein>
    <submittedName>
        <fullName evidence="2">Class III cytochrome C family protein</fullName>
    </submittedName>
</protein>
<reference evidence="3" key="1">
    <citation type="journal article" date="2020" name="Microbiol. Resour. Announc.">
        <title>Draft Genome Sequences of Thiorhodococcus mannitoliphagus and Thiorhodococcus minor, Purple Sulfur Photosynthetic Bacteria in the Gammaproteobacterial Family Chromatiaceae.</title>
        <authorList>
            <person name="Aviles F.A."/>
            <person name="Meyer T.E."/>
            <person name="Kyndt J.A."/>
        </authorList>
    </citation>
    <scope>NUCLEOTIDE SEQUENCE [LARGE SCALE GENOMIC DNA]</scope>
    <source>
        <strain evidence="3">DSM 18266</strain>
    </source>
</reference>
<organism evidence="2 3">
    <name type="scientific">Thiorhodococcus mannitoliphagus</name>
    <dbReference type="NCBI Taxonomy" id="329406"/>
    <lineage>
        <taxon>Bacteria</taxon>
        <taxon>Pseudomonadati</taxon>
        <taxon>Pseudomonadota</taxon>
        <taxon>Gammaproteobacteria</taxon>
        <taxon>Chromatiales</taxon>
        <taxon>Chromatiaceae</taxon>
        <taxon>Thiorhodococcus</taxon>
    </lineage>
</organism>
<reference evidence="2 3" key="2">
    <citation type="submission" date="2020-02" db="EMBL/GenBank/DDBJ databases">
        <title>Genome sequences of Thiorhodococcus mannitoliphagus and Thiorhodococcus minor, purple sulfur photosynthetic bacteria in the gammaproteobacterial family, Chromatiaceae.</title>
        <authorList>
            <person name="Aviles F.A."/>
            <person name="Meyer T.E."/>
            <person name="Kyndt J.A."/>
        </authorList>
    </citation>
    <scope>NUCLEOTIDE SEQUENCE [LARGE SCALE GENOMIC DNA]</scope>
    <source>
        <strain evidence="2 3">DSM 18266</strain>
    </source>
</reference>
<dbReference type="AlphaFoldDB" id="A0A6P1DW41"/>
<comment type="caution">
    <text evidence="2">The sequence shown here is derived from an EMBL/GenBank/DDBJ whole genome shotgun (WGS) entry which is preliminary data.</text>
</comment>
<dbReference type="EMBL" id="JAAIJR010000107">
    <property type="protein sequence ID" value="NEX22557.1"/>
    <property type="molecule type" value="Genomic_DNA"/>
</dbReference>
<proteinExistence type="predicted"/>
<dbReference type="Gene3D" id="3.90.10.10">
    <property type="entry name" value="Cytochrome C3"/>
    <property type="match status" value="2"/>
</dbReference>
<dbReference type="Proteomes" id="UP000471640">
    <property type="component" value="Unassembled WGS sequence"/>
</dbReference>
<evidence type="ECO:0000313" key="3">
    <source>
        <dbReference type="Proteomes" id="UP000471640"/>
    </source>
</evidence>
<keyword evidence="3" id="KW-1185">Reference proteome</keyword>
<gene>
    <name evidence="2" type="ORF">G3480_19985</name>
</gene>
<accession>A0A6P1DW41</accession>
<dbReference type="SUPFAM" id="SSF48695">
    <property type="entry name" value="Multiheme cytochromes"/>
    <property type="match status" value="1"/>
</dbReference>
<feature type="region of interest" description="Disordered" evidence="1">
    <location>
        <begin position="229"/>
        <end position="277"/>
    </location>
</feature>
<evidence type="ECO:0000313" key="2">
    <source>
        <dbReference type="EMBL" id="NEX22557.1"/>
    </source>
</evidence>
<dbReference type="InterPro" id="IPR036280">
    <property type="entry name" value="Multihaem_cyt_sf"/>
</dbReference>
<evidence type="ECO:0000256" key="1">
    <source>
        <dbReference type="SAM" id="MobiDB-lite"/>
    </source>
</evidence>
<name>A0A6P1DW41_9GAMM</name>